<accession>A0ABT4A6S0</accession>
<evidence type="ECO:0000313" key="4">
    <source>
        <dbReference type="EMBL" id="MCY1077291.1"/>
    </source>
</evidence>
<gene>
    <name evidence="4" type="ORF">OV287_22735</name>
</gene>
<dbReference type="SUPFAM" id="SSF54427">
    <property type="entry name" value="NTF2-like"/>
    <property type="match status" value="1"/>
</dbReference>
<evidence type="ECO:0000256" key="2">
    <source>
        <dbReference type="SAM" id="SignalP"/>
    </source>
</evidence>
<protein>
    <submittedName>
        <fullName evidence="4">Nuclear transport factor 2 family protein</fullName>
    </submittedName>
</protein>
<dbReference type="InterPro" id="IPR032710">
    <property type="entry name" value="NTF2-like_dom_sf"/>
</dbReference>
<feature type="domain" description="SnoaL-like" evidence="3">
    <location>
        <begin position="65"/>
        <end position="192"/>
    </location>
</feature>
<proteinExistence type="predicted"/>
<dbReference type="EMBL" id="JAPNKA010000001">
    <property type="protein sequence ID" value="MCY1077291.1"/>
    <property type="molecule type" value="Genomic_DNA"/>
</dbReference>
<dbReference type="Gene3D" id="3.10.450.50">
    <property type="match status" value="1"/>
</dbReference>
<feature type="chain" id="PRO_5045879039" evidence="2">
    <location>
        <begin position="37"/>
        <end position="201"/>
    </location>
</feature>
<keyword evidence="5" id="KW-1185">Reference proteome</keyword>
<feature type="compositionally biased region" description="Low complexity" evidence="1">
    <location>
        <begin position="47"/>
        <end position="59"/>
    </location>
</feature>
<feature type="signal peptide" evidence="2">
    <location>
        <begin position="1"/>
        <end position="36"/>
    </location>
</feature>
<comment type="caution">
    <text evidence="4">The sequence shown here is derived from an EMBL/GenBank/DDBJ whole genome shotgun (WGS) entry which is preliminary data.</text>
</comment>
<dbReference type="Proteomes" id="UP001207654">
    <property type="component" value="Unassembled WGS sequence"/>
</dbReference>
<evidence type="ECO:0000313" key="5">
    <source>
        <dbReference type="Proteomes" id="UP001207654"/>
    </source>
</evidence>
<dbReference type="InterPro" id="IPR037401">
    <property type="entry name" value="SnoaL-like"/>
</dbReference>
<dbReference type="RefSeq" id="WP_267536134.1">
    <property type="nucleotide sequence ID" value="NZ_JAPNKA010000001.1"/>
</dbReference>
<evidence type="ECO:0000256" key="1">
    <source>
        <dbReference type="SAM" id="MobiDB-lite"/>
    </source>
</evidence>
<sequence>MTQRGPDPGKSMNAKKLSIPLLTLLCCVAMPPLAGATPTKPAQRQKTQTSPSTQSLLTTTDEQAIRQAVEDYANGFIVEDLQMLLDLWDTTDPDDLSYIATEIDVPMDDLTTLSTYYQSMLSSISIISGNVTNLRIFPKGTDAAYVYCNYTWVYSYKPVNSTSPVLTQPTRATFLLKKRNGQWLYQHFHESIRFHYVPPSP</sequence>
<feature type="region of interest" description="Disordered" evidence="1">
    <location>
        <begin position="36"/>
        <end position="59"/>
    </location>
</feature>
<organism evidence="4 5">
    <name type="scientific">Archangium lansingense</name>
    <dbReference type="NCBI Taxonomy" id="2995310"/>
    <lineage>
        <taxon>Bacteria</taxon>
        <taxon>Pseudomonadati</taxon>
        <taxon>Myxococcota</taxon>
        <taxon>Myxococcia</taxon>
        <taxon>Myxococcales</taxon>
        <taxon>Cystobacterineae</taxon>
        <taxon>Archangiaceae</taxon>
        <taxon>Archangium</taxon>
    </lineage>
</organism>
<name>A0ABT4A6S0_9BACT</name>
<reference evidence="4 5" key="1">
    <citation type="submission" date="2022-11" db="EMBL/GenBank/DDBJ databases">
        <title>Minimal conservation of predation-associated metabolite biosynthetic gene clusters underscores biosynthetic potential of Myxococcota including descriptions for ten novel species: Archangium lansinium sp. nov., Myxococcus landrumus sp. nov., Nannocystis bai.</title>
        <authorList>
            <person name="Ahearne A."/>
            <person name="Stevens C."/>
            <person name="Phillips K."/>
        </authorList>
    </citation>
    <scope>NUCLEOTIDE SEQUENCE [LARGE SCALE GENOMIC DNA]</scope>
    <source>
        <strain evidence="4 5">MIWBW</strain>
    </source>
</reference>
<keyword evidence="2" id="KW-0732">Signal</keyword>
<dbReference type="Pfam" id="PF13474">
    <property type="entry name" value="SnoaL_3"/>
    <property type="match status" value="1"/>
</dbReference>
<evidence type="ECO:0000259" key="3">
    <source>
        <dbReference type="Pfam" id="PF13474"/>
    </source>
</evidence>